<evidence type="ECO:0000256" key="1">
    <source>
        <dbReference type="SAM" id="Phobius"/>
    </source>
</evidence>
<reference evidence="3" key="1">
    <citation type="submission" date="2022-10" db="EMBL/GenBank/DDBJ databases">
        <title>The complete genomes of actinobacterial strains from the NBC collection.</title>
        <authorList>
            <person name="Joergensen T.S."/>
            <person name="Alvarez Arevalo M."/>
            <person name="Sterndorff E.B."/>
            <person name="Faurdal D."/>
            <person name="Vuksanovic O."/>
            <person name="Mourched A.-S."/>
            <person name="Charusanti P."/>
            <person name="Shaw S."/>
            <person name="Blin K."/>
            <person name="Weber T."/>
        </authorList>
    </citation>
    <scope>NUCLEOTIDE SEQUENCE</scope>
    <source>
        <strain evidence="3">NBC_00254</strain>
    </source>
</reference>
<proteinExistence type="predicted"/>
<feature type="transmembrane region" description="Helical" evidence="1">
    <location>
        <begin position="147"/>
        <end position="168"/>
    </location>
</feature>
<dbReference type="Proteomes" id="UP001432011">
    <property type="component" value="Chromosome"/>
</dbReference>
<sequence>MGAAGAAGGLSGALSPETLFGVSYLDGDPDKIREAADRLDMIADAIDKHFQQAHESAQKVWQTSTDEAAAAFRRFWNDDYGKAVLMTSVKVRQAANACRAYAEVIETINYFIACYCAYSTMVMMWTIAYQPITWKLYQAIMRKQANLLISLSNKWVILLLPALATLAYWVTDSLLYPVGEVAIPLAFNTVAGIKTDMSGADVRSLDYNATAYRENFVANVAFNGVADGTAAVMRNIPGLKSLAAPITLPNGAELNTGSFIPRMAGSTAYSMTLDVQHGDNPLPGSETGLTEDQMYQKFIVHGTRSLIPRIR</sequence>
<evidence type="ECO:0000313" key="3">
    <source>
        <dbReference type="EMBL" id="WUP73549.1"/>
    </source>
</evidence>
<name>A0ABZ1SML6_9ACTN</name>
<dbReference type="RefSeq" id="WP_328708840.1">
    <property type="nucleotide sequence ID" value="NZ_CP108085.1"/>
</dbReference>
<dbReference type="Pfam" id="PF25547">
    <property type="entry name" value="WXG100_2"/>
    <property type="match status" value="1"/>
</dbReference>
<protein>
    <recommendedName>
        <fullName evidence="2">Outer membrane channel protein CpnT-like N-terminal domain-containing protein</fullName>
    </recommendedName>
</protein>
<keyword evidence="1" id="KW-1133">Transmembrane helix</keyword>
<feature type="domain" description="Outer membrane channel protein CpnT-like N-terminal" evidence="2">
    <location>
        <begin position="26"/>
        <end position="128"/>
    </location>
</feature>
<evidence type="ECO:0000313" key="4">
    <source>
        <dbReference type="Proteomes" id="UP001432011"/>
    </source>
</evidence>
<keyword evidence="4" id="KW-1185">Reference proteome</keyword>
<organism evidence="3 4">
    <name type="scientific">Microbispora hainanensis</name>
    <dbReference type="NCBI Taxonomy" id="568844"/>
    <lineage>
        <taxon>Bacteria</taxon>
        <taxon>Bacillati</taxon>
        <taxon>Actinomycetota</taxon>
        <taxon>Actinomycetes</taxon>
        <taxon>Streptosporangiales</taxon>
        <taxon>Streptosporangiaceae</taxon>
        <taxon>Microbispora</taxon>
    </lineage>
</organism>
<accession>A0ABZ1SML6</accession>
<feature type="transmembrane region" description="Helical" evidence="1">
    <location>
        <begin position="108"/>
        <end position="127"/>
    </location>
</feature>
<dbReference type="InterPro" id="IPR057746">
    <property type="entry name" value="CpnT-like_N"/>
</dbReference>
<keyword evidence="1" id="KW-0812">Transmembrane</keyword>
<gene>
    <name evidence="3" type="ORF">OG913_29735</name>
</gene>
<dbReference type="EMBL" id="CP108085">
    <property type="protein sequence ID" value="WUP73549.1"/>
    <property type="molecule type" value="Genomic_DNA"/>
</dbReference>
<keyword evidence="1" id="KW-0472">Membrane</keyword>
<evidence type="ECO:0000259" key="2">
    <source>
        <dbReference type="Pfam" id="PF25547"/>
    </source>
</evidence>